<reference evidence="2" key="1">
    <citation type="journal article" date="2017" name="Nat. Commun.">
        <title>The North American bullfrog draft genome provides insight into hormonal regulation of long noncoding RNA.</title>
        <authorList>
            <person name="Hammond S.A."/>
            <person name="Warren R.L."/>
            <person name="Vandervalk B.P."/>
            <person name="Kucuk E."/>
            <person name="Khan H."/>
            <person name="Gibb E.A."/>
            <person name="Pandoh P."/>
            <person name="Kirk H."/>
            <person name="Zhao Y."/>
            <person name="Jones M."/>
            <person name="Mungall A.J."/>
            <person name="Coope R."/>
            <person name="Pleasance S."/>
            <person name="Moore R.A."/>
            <person name="Holt R.A."/>
            <person name="Round J.M."/>
            <person name="Ohora S."/>
            <person name="Walle B.V."/>
            <person name="Veldhoen N."/>
            <person name="Helbing C.C."/>
            <person name="Birol I."/>
        </authorList>
    </citation>
    <scope>NUCLEOTIDE SEQUENCE [LARGE SCALE GENOMIC DNA]</scope>
</reference>
<accession>A0A2G9R4H0</accession>
<organism evidence="1 2">
    <name type="scientific">Aquarana catesbeiana</name>
    <name type="common">American bullfrog</name>
    <name type="synonym">Rana catesbeiana</name>
    <dbReference type="NCBI Taxonomy" id="8400"/>
    <lineage>
        <taxon>Eukaryota</taxon>
        <taxon>Metazoa</taxon>
        <taxon>Chordata</taxon>
        <taxon>Craniata</taxon>
        <taxon>Vertebrata</taxon>
        <taxon>Euteleostomi</taxon>
        <taxon>Amphibia</taxon>
        <taxon>Batrachia</taxon>
        <taxon>Anura</taxon>
        <taxon>Neobatrachia</taxon>
        <taxon>Ranoidea</taxon>
        <taxon>Ranidae</taxon>
        <taxon>Aquarana</taxon>
    </lineage>
</organism>
<dbReference type="Proteomes" id="UP000228934">
    <property type="component" value="Unassembled WGS sequence"/>
</dbReference>
<gene>
    <name evidence="1" type="ORF">AB205_0121530</name>
</gene>
<sequence length="62" mass="6681">MGVQVASCQLKALSLMAGSFVKVKYFTLEILKALAADLVSGVTWGRQVQAVFGVLLYLVYAN</sequence>
<protein>
    <submittedName>
        <fullName evidence="1">Uncharacterized protein</fullName>
    </submittedName>
</protein>
<dbReference type="AlphaFoldDB" id="A0A2G9R4H0"/>
<keyword evidence="2" id="KW-1185">Reference proteome</keyword>
<proteinExistence type="predicted"/>
<evidence type="ECO:0000313" key="2">
    <source>
        <dbReference type="Proteomes" id="UP000228934"/>
    </source>
</evidence>
<dbReference type="EMBL" id="KV972836">
    <property type="protein sequence ID" value="PIO22767.1"/>
    <property type="molecule type" value="Genomic_DNA"/>
</dbReference>
<evidence type="ECO:0000313" key="1">
    <source>
        <dbReference type="EMBL" id="PIO22767.1"/>
    </source>
</evidence>
<name>A0A2G9R4H0_AQUCT</name>